<keyword evidence="6 7" id="KW-0067">ATP-binding</keyword>
<evidence type="ECO:0000256" key="5">
    <source>
        <dbReference type="ARBA" id="ARBA00022777"/>
    </source>
</evidence>
<dbReference type="GO" id="GO:0005829">
    <property type="term" value="C:cytosol"/>
    <property type="evidence" value="ECO:0007669"/>
    <property type="project" value="TreeGrafter"/>
</dbReference>
<dbReference type="PRINTS" id="PR00477">
    <property type="entry name" value="PHGLYCKINASE"/>
</dbReference>
<dbReference type="Proteomes" id="UP000176494">
    <property type="component" value="Unassembled WGS sequence"/>
</dbReference>
<dbReference type="PIRSF" id="PIRSF000724">
    <property type="entry name" value="Pgk"/>
    <property type="match status" value="1"/>
</dbReference>
<keyword evidence="3 8" id="KW-0808">Transferase</keyword>
<dbReference type="PANTHER" id="PTHR11406">
    <property type="entry name" value="PHOSPHOGLYCERATE KINASE"/>
    <property type="match status" value="1"/>
</dbReference>
<feature type="binding site" evidence="7">
    <location>
        <begin position="310"/>
        <end position="313"/>
    </location>
    <ligand>
        <name>ATP</name>
        <dbReference type="ChEBI" id="CHEBI:30616"/>
    </ligand>
</feature>
<dbReference type="GO" id="GO:0006094">
    <property type="term" value="P:gluconeogenesis"/>
    <property type="evidence" value="ECO:0007669"/>
    <property type="project" value="TreeGrafter"/>
</dbReference>
<evidence type="ECO:0000256" key="4">
    <source>
        <dbReference type="ARBA" id="ARBA00022741"/>
    </source>
</evidence>
<dbReference type="Pfam" id="PF00162">
    <property type="entry name" value="PGK"/>
    <property type="match status" value="2"/>
</dbReference>
<dbReference type="AlphaFoldDB" id="A0A1G2Q8U9"/>
<protein>
    <recommendedName>
        <fullName evidence="2 8">Phosphoglycerate kinase</fullName>
        <ecNumber evidence="2 8">2.7.2.3</ecNumber>
    </recommendedName>
</protein>
<comment type="catalytic activity">
    <reaction evidence="1 8">
        <text>(2R)-3-phosphoglycerate + ATP = (2R)-3-phospho-glyceroyl phosphate + ADP</text>
        <dbReference type="Rhea" id="RHEA:14801"/>
        <dbReference type="ChEBI" id="CHEBI:30616"/>
        <dbReference type="ChEBI" id="CHEBI:57604"/>
        <dbReference type="ChEBI" id="CHEBI:58272"/>
        <dbReference type="ChEBI" id="CHEBI:456216"/>
        <dbReference type="EC" id="2.7.2.3"/>
    </reaction>
</comment>
<dbReference type="Gene3D" id="3.40.50.1260">
    <property type="entry name" value="Phosphoglycerate kinase, N-terminal domain"/>
    <property type="match status" value="3"/>
</dbReference>
<feature type="binding site" evidence="7">
    <location>
        <position position="285"/>
    </location>
    <ligand>
        <name>ATP</name>
        <dbReference type="ChEBI" id="CHEBI:30616"/>
    </ligand>
</feature>
<dbReference type="InterPro" id="IPR001576">
    <property type="entry name" value="Phosphoglycerate_kinase"/>
</dbReference>
<comment type="caution">
    <text evidence="9">The sequence shown here is derived from an EMBL/GenBank/DDBJ whole genome shotgun (WGS) entry which is preliminary data.</text>
</comment>
<accession>A0A1G2Q8U9</accession>
<evidence type="ECO:0000256" key="1">
    <source>
        <dbReference type="ARBA" id="ARBA00000642"/>
    </source>
</evidence>
<dbReference type="GO" id="GO:0004618">
    <property type="term" value="F:phosphoglycerate kinase activity"/>
    <property type="evidence" value="ECO:0007669"/>
    <property type="project" value="UniProtKB-EC"/>
</dbReference>
<dbReference type="InterPro" id="IPR015824">
    <property type="entry name" value="Phosphoglycerate_kinase_N"/>
</dbReference>
<keyword evidence="5 8" id="KW-0418">Kinase</keyword>
<organism evidence="9 10">
    <name type="scientific">Candidatus Vogelbacteria bacterium GWA1_51_14</name>
    <dbReference type="NCBI Taxonomy" id="1802435"/>
    <lineage>
        <taxon>Bacteria</taxon>
        <taxon>Candidatus Vogeliibacteriota</taxon>
    </lineage>
</organism>
<dbReference type="SUPFAM" id="SSF53748">
    <property type="entry name" value="Phosphoglycerate kinase"/>
    <property type="match status" value="1"/>
</dbReference>
<feature type="binding site" evidence="7">
    <location>
        <position position="173"/>
    </location>
    <ligand>
        <name>ATP</name>
        <dbReference type="ChEBI" id="CHEBI:30616"/>
    </ligand>
</feature>
<dbReference type="InterPro" id="IPR036043">
    <property type="entry name" value="Phosphoglycerate_kinase_sf"/>
</dbReference>
<dbReference type="PANTHER" id="PTHR11406:SF23">
    <property type="entry name" value="PHOSPHOGLYCERATE KINASE 1, CHLOROPLASTIC-RELATED"/>
    <property type="match status" value="1"/>
</dbReference>
<sequence length="355" mass="38469">MPPVINELKKGLAGKRVWLRVDWNVPLVDGRAVESLRLDRSVATIKFLQKAGAKITLGSHLSNPKASLQPMIDYVGKKVDLTAINILPNLRASKGEVKNDSKLAAEWASGHDLYVNDAFSASHREHTSIVGLPKLLPGYLGLSFAGELEALAEVGQPIKPFLAIIAGAKFESKLPVIEKFLPQADKIFVGGALANLFLKREGYEIGQSYVDPKAPSITTLLRNGKIEIPRDVVITREGEKLTVIPDEVRGQDKIVDAGPATLERLAQLIKDANFILWVGPLGLYEEGYDERTNELAKLIANSNKHSILGGGDTVTAITHLKLLDRFTFVSAGGGAMLQYLATGTLPGLEALKERA</sequence>
<dbReference type="EMBL" id="MHTG01000026">
    <property type="protein sequence ID" value="OHA56913.1"/>
    <property type="molecule type" value="Genomic_DNA"/>
</dbReference>
<evidence type="ECO:0000256" key="2">
    <source>
        <dbReference type="ARBA" id="ARBA00013061"/>
    </source>
</evidence>
<evidence type="ECO:0000256" key="7">
    <source>
        <dbReference type="PIRSR" id="PIRSR000724-2"/>
    </source>
</evidence>
<dbReference type="GO" id="GO:0005524">
    <property type="term" value="F:ATP binding"/>
    <property type="evidence" value="ECO:0007669"/>
    <property type="project" value="UniProtKB-KW"/>
</dbReference>
<name>A0A1G2Q8U9_9BACT</name>
<evidence type="ECO:0000256" key="6">
    <source>
        <dbReference type="ARBA" id="ARBA00022840"/>
    </source>
</evidence>
<reference evidence="9 10" key="1">
    <citation type="journal article" date="2016" name="Nat. Commun.">
        <title>Thousands of microbial genomes shed light on interconnected biogeochemical processes in an aquifer system.</title>
        <authorList>
            <person name="Anantharaman K."/>
            <person name="Brown C.T."/>
            <person name="Hug L.A."/>
            <person name="Sharon I."/>
            <person name="Castelle C.J."/>
            <person name="Probst A.J."/>
            <person name="Thomas B.C."/>
            <person name="Singh A."/>
            <person name="Wilkins M.J."/>
            <person name="Karaoz U."/>
            <person name="Brodie E.L."/>
            <person name="Williams K.H."/>
            <person name="Hubbard S.S."/>
            <person name="Banfield J.F."/>
        </authorList>
    </citation>
    <scope>NUCLEOTIDE SEQUENCE [LARGE SCALE GENOMIC DNA]</scope>
</reference>
<dbReference type="GO" id="GO:0006096">
    <property type="term" value="P:glycolytic process"/>
    <property type="evidence" value="ECO:0007669"/>
    <property type="project" value="InterPro"/>
</dbReference>
<comment type="similarity">
    <text evidence="8">Belongs to the phosphoglycerate kinase family.</text>
</comment>
<gene>
    <name evidence="9" type="ORF">A2114_00395</name>
</gene>
<evidence type="ECO:0000313" key="10">
    <source>
        <dbReference type="Proteomes" id="UP000176494"/>
    </source>
</evidence>
<evidence type="ECO:0000256" key="8">
    <source>
        <dbReference type="RuleBase" id="RU000532"/>
    </source>
</evidence>
<dbReference type="EC" id="2.7.2.3" evidence="2 8"/>
<keyword evidence="4" id="KW-0547">Nucleotide-binding</keyword>
<proteinExistence type="inferred from homology"/>
<dbReference type="STRING" id="1802435.A2114_00395"/>
<dbReference type="GO" id="GO:0043531">
    <property type="term" value="F:ADP binding"/>
    <property type="evidence" value="ECO:0007669"/>
    <property type="project" value="TreeGrafter"/>
</dbReference>
<evidence type="ECO:0000313" key="9">
    <source>
        <dbReference type="EMBL" id="OHA56913.1"/>
    </source>
</evidence>
<evidence type="ECO:0000256" key="3">
    <source>
        <dbReference type="ARBA" id="ARBA00022679"/>
    </source>
</evidence>